<dbReference type="InterPro" id="IPR013538">
    <property type="entry name" value="ASHA1/2-like_C"/>
</dbReference>
<comment type="caution">
    <text evidence="3">The sequence shown here is derived from an EMBL/GenBank/DDBJ whole genome shotgun (WGS) entry which is preliminary data.</text>
</comment>
<evidence type="ECO:0000313" key="4">
    <source>
        <dbReference type="Proteomes" id="UP000649289"/>
    </source>
</evidence>
<dbReference type="EMBL" id="JACXYY010000009">
    <property type="protein sequence ID" value="MBD3916913.1"/>
    <property type="molecule type" value="Genomic_DNA"/>
</dbReference>
<proteinExistence type="inferred from homology"/>
<evidence type="ECO:0000256" key="1">
    <source>
        <dbReference type="ARBA" id="ARBA00006817"/>
    </source>
</evidence>
<dbReference type="CDD" id="cd08899">
    <property type="entry name" value="SRPBCC_CalC_Aha1-like_6"/>
    <property type="match status" value="1"/>
</dbReference>
<evidence type="ECO:0000313" key="3">
    <source>
        <dbReference type="EMBL" id="MBD3916913.1"/>
    </source>
</evidence>
<organism evidence="3 4">
    <name type="scientific">Nocardioides hwasunensis</name>
    <dbReference type="NCBI Taxonomy" id="397258"/>
    <lineage>
        <taxon>Bacteria</taxon>
        <taxon>Bacillati</taxon>
        <taxon>Actinomycetota</taxon>
        <taxon>Actinomycetes</taxon>
        <taxon>Propionibacteriales</taxon>
        <taxon>Nocardioidaceae</taxon>
        <taxon>Nocardioides</taxon>
    </lineage>
</organism>
<dbReference type="Proteomes" id="UP000649289">
    <property type="component" value="Unassembled WGS sequence"/>
</dbReference>
<name>A0ABR8MLL4_9ACTN</name>
<evidence type="ECO:0000259" key="2">
    <source>
        <dbReference type="Pfam" id="PF08327"/>
    </source>
</evidence>
<dbReference type="RefSeq" id="WP_191201228.1">
    <property type="nucleotide sequence ID" value="NZ_BAAAPA010000001.1"/>
</dbReference>
<sequence length="213" mass="22431">MFDVAQHLGAITRSVESTTRDGKPAKVVIASRTFATSPDDLWSAITDPERIPRWFATVEGDLRLGGRFQVQGNAGGEILACEAPRHLALTWEMGGGVSWVEVSLDGSDDSTTLTLRHTAEQVDTEFYDTYGPGAVGVGWELSLMGLDEHVSTGATMDHDQVEAWGATDDGRAFLSGSADGWGEAAVADGEDPTAARAAAAQTAAFYTGAEPPA</sequence>
<dbReference type="Pfam" id="PF08327">
    <property type="entry name" value="AHSA1"/>
    <property type="match status" value="1"/>
</dbReference>
<dbReference type="InterPro" id="IPR023393">
    <property type="entry name" value="START-like_dom_sf"/>
</dbReference>
<keyword evidence="4" id="KW-1185">Reference proteome</keyword>
<accession>A0ABR8MLL4</accession>
<gene>
    <name evidence="3" type="ORF">IEZ25_20020</name>
</gene>
<dbReference type="SUPFAM" id="SSF55961">
    <property type="entry name" value="Bet v1-like"/>
    <property type="match status" value="1"/>
</dbReference>
<reference evidence="3 4" key="1">
    <citation type="submission" date="2020-09" db="EMBL/GenBank/DDBJ databases">
        <title>novel species in genus Nocardioides.</title>
        <authorList>
            <person name="Zhang G."/>
        </authorList>
    </citation>
    <scope>NUCLEOTIDE SEQUENCE [LARGE SCALE GENOMIC DNA]</scope>
    <source>
        <strain evidence="3 4">19197</strain>
    </source>
</reference>
<feature type="domain" description="Activator of Hsp90 ATPase homologue 1/2-like C-terminal" evidence="2">
    <location>
        <begin position="36"/>
        <end position="150"/>
    </location>
</feature>
<comment type="similarity">
    <text evidence="1">Belongs to the AHA1 family.</text>
</comment>
<dbReference type="Gene3D" id="3.30.530.20">
    <property type="match status" value="1"/>
</dbReference>
<protein>
    <submittedName>
        <fullName evidence="3">SRPBCC family protein</fullName>
    </submittedName>
</protein>